<protein>
    <submittedName>
        <fullName evidence="3">PH domain-containing protein</fullName>
    </submittedName>
</protein>
<dbReference type="InterPro" id="IPR019692">
    <property type="entry name" value="CFP-6_PH"/>
</dbReference>
<gene>
    <name evidence="3" type="ORF">AAFH96_09460</name>
</gene>
<reference evidence="3 4" key="1">
    <citation type="submission" date="2024-04" db="EMBL/GenBank/DDBJ databases">
        <title>Polymorphospora sp. isolated from Baiyangdian Lake in Xiong'an New Area.</title>
        <authorList>
            <person name="Zhang X."/>
            <person name="Liu J."/>
        </authorList>
    </citation>
    <scope>NUCLEOTIDE SEQUENCE [LARGE SCALE GENOMIC DNA]</scope>
    <source>
        <strain evidence="3 4">2-325</strain>
    </source>
</reference>
<keyword evidence="1" id="KW-1133">Transmembrane helix</keyword>
<dbReference type="EMBL" id="JBCGDC010000020">
    <property type="protein sequence ID" value="MFB6393333.1"/>
    <property type="molecule type" value="Genomic_DNA"/>
</dbReference>
<feature type="domain" description="Low molecular weight protein antigen 6 PH" evidence="2">
    <location>
        <begin position="52"/>
        <end position="120"/>
    </location>
</feature>
<dbReference type="Proteomes" id="UP001582793">
    <property type="component" value="Unassembled WGS sequence"/>
</dbReference>
<proteinExistence type="predicted"/>
<comment type="caution">
    <text evidence="3">The sequence shown here is derived from an EMBL/GenBank/DDBJ whole genome shotgun (WGS) entry which is preliminary data.</text>
</comment>
<keyword evidence="1" id="KW-0812">Transmembrane</keyword>
<dbReference type="Pfam" id="PF10756">
    <property type="entry name" value="bPH_6"/>
    <property type="match status" value="1"/>
</dbReference>
<evidence type="ECO:0000313" key="4">
    <source>
        <dbReference type="Proteomes" id="UP001582793"/>
    </source>
</evidence>
<dbReference type="RefSeq" id="WP_357532728.1">
    <property type="nucleotide sequence ID" value="NZ_JBCGDC010000020.1"/>
</dbReference>
<sequence>MTTARPVQFRYPQAILVAAIVGFVGAIPLASVSWFLAPILLVPLALAMWAWRAGTDADPAGIRIRALLGGRRIAWSQIRELAADRRGRAMVLLADGHAVGLPAVRAADLPRLVEASGNRVDATG</sequence>
<evidence type="ECO:0000259" key="2">
    <source>
        <dbReference type="Pfam" id="PF10756"/>
    </source>
</evidence>
<evidence type="ECO:0000313" key="3">
    <source>
        <dbReference type="EMBL" id="MFB6393333.1"/>
    </source>
</evidence>
<accession>A0ABV5CR87</accession>
<name>A0ABV5CR87_9ACTN</name>
<organism evidence="3 4">
    <name type="scientific">Polymorphospora lycopeni</name>
    <dbReference type="NCBI Taxonomy" id="3140240"/>
    <lineage>
        <taxon>Bacteria</taxon>
        <taxon>Bacillati</taxon>
        <taxon>Actinomycetota</taxon>
        <taxon>Actinomycetes</taxon>
        <taxon>Micromonosporales</taxon>
        <taxon>Micromonosporaceae</taxon>
        <taxon>Polymorphospora</taxon>
    </lineage>
</organism>
<feature type="transmembrane region" description="Helical" evidence="1">
    <location>
        <begin position="15"/>
        <end position="42"/>
    </location>
</feature>
<keyword evidence="4" id="KW-1185">Reference proteome</keyword>
<evidence type="ECO:0000256" key="1">
    <source>
        <dbReference type="SAM" id="Phobius"/>
    </source>
</evidence>
<keyword evidence="1" id="KW-0472">Membrane</keyword>